<dbReference type="Proteomes" id="UP001600888">
    <property type="component" value="Unassembled WGS sequence"/>
</dbReference>
<evidence type="ECO:0000259" key="1">
    <source>
        <dbReference type="Pfam" id="PF00026"/>
    </source>
</evidence>
<dbReference type="InterPro" id="IPR033121">
    <property type="entry name" value="PEPTIDASE_A1"/>
</dbReference>
<keyword evidence="3" id="KW-1185">Reference proteome</keyword>
<gene>
    <name evidence="2" type="ORF">FJTKL_12344</name>
</gene>
<comment type="caution">
    <text evidence="2">The sequence shown here is derived from an EMBL/GenBank/DDBJ whole genome shotgun (WGS) entry which is preliminary data.</text>
</comment>
<sequence length="351" mass="38780">MLPWPELNNTWLYDYQPYCDDSIIWSDLICHIRRGGYFYENASSTWAKSSNLVDAGGARQETEDTGAELGIADLLTKSLGGTDTMALGGINLTTWPIGIPRLNWDHGYTTLHALGLGSNSTFLQSLVDAGQIASKVWSIFWGRMWVDDWLDGSVVFGGYDSELVLGDNYTQNLDYSETTGCWTGMKVTITDVVLNIRDGSKVSIFPTNYALPTCIVPQRQLLLEAPSSIVTNFEKETGMASTGASYGLHWSALQYLAKNSFDGDITISLSSGLSVTVQNDQFLTPFVQIGYDGARFLNESIKELLINPTDQPPTLGRYFLTAAYLMVNHDSNTFTMWQGNPSSSSNLVTEW</sequence>
<dbReference type="Gene3D" id="2.40.70.10">
    <property type="entry name" value="Acid Proteases"/>
    <property type="match status" value="2"/>
</dbReference>
<dbReference type="EMBL" id="JBAWTH010000064">
    <property type="protein sequence ID" value="KAL2280626.1"/>
    <property type="molecule type" value="Genomic_DNA"/>
</dbReference>
<evidence type="ECO:0000313" key="2">
    <source>
        <dbReference type="EMBL" id="KAL2280626.1"/>
    </source>
</evidence>
<dbReference type="SUPFAM" id="SSF50630">
    <property type="entry name" value="Acid proteases"/>
    <property type="match status" value="1"/>
</dbReference>
<dbReference type="Pfam" id="PF00026">
    <property type="entry name" value="Asp"/>
    <property type="match status" value="1"/>
</dbReference>
<evidence type="ECO:0000313" key="3">
    <source>
        <dbReference type="Proteomes" id="UP001600888"/>
    </source>
</evidence>
<accession>A0ABR4EDT7</accession>
<reference evidence="2 3" key="1">
    <citation type="submission" date="2024-03" db="EMBL/GenBank/DDBJ databases">
        <title>A high-quality draft genome sequence of Diaporthe vaccinii, a causative agent of upright dieback and viscid rot disease in cranberry plants.</title>
        <authorList>
            <person name="Sarrasin M."/>
            <person name="Lang B.F."/>
            <person name="Burger G."/>
        </authorList>
    </citation>
    <scope>NUCLEOTIDE SEQUENCE [LARGE SCALE GENOMIC DNA]</scope>
    <source>
        <strain evidence="2 3">IS7</strain>
    </source>
</reference>
<proteinExistence type="predicted"/>
<feature type="domain" description="Peptidase A1" evidence="1">
    <location>
        <begin position="115"/>
        <end position="333"/>
    </location>
</feature>
<protein>
    <recommendedName>
        <fullName evidence="1">Peptidase A1 domain-containing protein</fullName>
    </recommendedName>
</protein>
<dbReference type="InterPro" id="IPR021109">
    <property type="entry name" value="Peptidase_aspartic_dom_sf"/>
</dbReference>
<organism evidence="2 3">
    <name type="scientific">Diaporthe vaccinii</name>
    <dbReference type="NCBI Taxonomy" id="105482"/>
    <lineage>
        <taxon>Eukaryota</taxon>
        <taxon>Fungi</taxon>
        <taxon>Dikarya</taxon>
        <taxon>Ascomycota</taxon>
        <taxon>Pezizomycotina</taxon>
        <taxon>Sordariomycetes</taxon>
        <taxon>Sordariomycetidae</taxon>
        <taxon>Diaporthales</taxon>
        <taxon>Diaporthaceae</taxon>
        <taxon>Diaporthe</taxon>
        <taxon>Diaporthe eres species complex</taxon>
    </lineage>
</organism>
<name>A0ABR4EDT7_9PEZI</name>